<name>A0A0C3DEF8_OIDMZ</name>
<evidence type="ECO:0000256" key="4">
    <source>
        <dbReference type="ARBA" id="ARBA00022801"/>
    </source>
</evidence>
<evidence type="ECO:0000256" key="1">
    <source>
        <dbReference type="ARBA" id="ARBA00001311"/>
    </source>
</evidence>
<accession>A0A0C3DEF8</accession>
<comment type="catalytic activity">
    <reaction evidence="1">
        <text>a monocarboxylic acid amide + H2O = a monocarboxylate + NH4(+)</text>
        <dbReference type="Rhea" id="RHEA:12020"/>
        <dbReference type="ChEBI" id="CHEBI:15377"/>
        <dbReference type="ChEBI" id="CHEBI:28938"/>
        <dbReference type="ChEBI" id="CHEBI:35757"/>
        <dbReference type="ChEBI" id="CHEBI:83628"/>
        <dbReference type="EC" id="3.5.1.4"/>
    </reaction>
</comment>
<gene>
    <name evidence="7" type="ORF">OIDMADRAFT_164761</name>
</gene>
<feature type="domain" description="Amidase" evidence="6">
    <location>
        <begin position="72"/>
        <end position="527"/>
    </location>
</feature>
<dbReference type="SUPFAM" id="SSF75304">
    <property type="entry name" value="Amidase signature (AS) enzymes"/>
    <property type="match status" value="1"/>
</dbReference>
<reference evidence="7 8" key="1">
    <citation type="submission" date="2014-04" db="EMBL/GenBank/DDBJ databases">
        <authorList>
            <consortium name="DOE Joint Genome Institute"/>
            <person name="Kuo A."/>
            <person name="Martino E."/>
            <person name="Perotto S."/>
            <person name="Kohler A."/>
            <person name="Nagy L.G."/>
            <person name="Floudas D."/>
            <person name="Copeland A."/>
            <person name="Barry K.W."/>
            <person name="Cichocki N."/>
            <person name="Veneault-Fourrey C."/>
            <person name="LaButti K."/>
            <person name="Lindquist E.A."/>
            <person name="Lipzen A."/>
            <person name="Lundell T."/>
            <person name="Morin E."/>
            <person name="Murat C."/>
            <person name="Sun H."/>
            <person name="Tunlid A."/>
            <person name="Henrissat B."/>
            <person name="Grigoriev I.V."/>
            <person name="Hibbett D.S."/>
            <person name="Martin F."/>
            <person name="Nordberg H.P."/>
            <person name="Cantor M.N."/>
            <person name="Hua S.X."/>
        </authorList>
    </citation>
    <scope>NUCLEOTIDE SEQUENCE [LARGE SCALE GENOMIC DNA]</scope>
    <source>
        <strain evidence="7 8">Zn</strain>
    </source>
</reference>
<dbReference type="HOGENOM" id="CLU_009600_9_2_1"/>
<dbReference type="GO" id="GO:0004040">
    <property type="term" value="F:amidase activity"/>
    <property type="evidence" value="ECO:0007669"/>
    <property type="project" value="UniProtKB-EC"/>
</dbReference>
<dbReference type="InterPro" id="IPR036928">
    <property type="entry name" value="AS_sf"/>
</dbReference>
<evidence type="ECO:0000259" key="6">
    <source>
        <dbReference type="Pfam" id="PF01425"/>
    </source>
</evidence>
<keyword evidence="4" id="KW-0378">Hydrolase</keyword>
<dbReference type="PANTHER" id="PTHR46072:SF9">
    <property type="entry name" value="ACETAMIDASE"/>
    <property type="match status" value="1"/>
</dbReference>
<dbReference type="EC" id="3.5.1.4" evidence="3"/>
<protein>
    <recommendedName>
        <fullName evidence="3">amidase</fullName>
        <ecNumber evidence="3">3.5.1.4</ecNumber>
    </recommendedName>
</protein>
<dbReference type="PROSITE" id="PS00571">
    <property type="entry name" value="AMIDASES"/>
    <property type="match status" value="1"/>
</dbReference>
<evidence type="ECO:0000256" key="2">
    <source>
        <dbReference type="ARBA" id="ARBA00009199"/>
    </source>
</evidence>
<sequence>MTWEEIAADKKARITASIPPEWRISSIPKTSNVMDYPKASGILSTEELAITESSATDLVAELAMGKLTSVAVTTAFLKRAALAHQLLNCALEFFPEIALARARELDAHYEKTGKTVGPLHGLPISLKDQCHIKGLETCMGYVSWVGKYATEDSVIVTLLYKAGAVFYVKTSVPQTLMICETINNVIGRTVNPRNKNLSPGGSSGGEGAIVGFRGGVIGFGTDLGGSIRVPAAFNFLYGLRPSHGRLPYAKMANSMEGQESVPSVCGPLTHSIKDMRLFVKSVLAEEPWKYDSKVIPIPWRQSEENAVKLKLSSGRLTLAYYNSNSIVLPHPPILRGVETVATTLKEAGHDVVEWVPYKPAYAHALVSRVYGSDEATDLITTLKESGEPLIPNLSNDQWPKKLDINELWDVHFQKYAFQLEYLEQIRLAEEKLGKEIDAIITPVAATAAVRHDQFKYYAYTNIVNLLDFTSVVVPVTFADKNIDKKQEDYTPLNDYDKMVYDEYDADAYHGAPVAIQVIGKRLTEEKTMAIAEEIGRLLGN</sequence>
<dbReference type="Proteomes" id="UP000054321">
    <property type="component" value="Unassembled WGS sequence"/>
</dbReference>
<proteinExistence type="inferred from homology"/>
<dbReference type="AlphaFoldDB" id="A0A0C3DEF8"/>
<dbReference type="Gene3D" id="3.90.1300.10">
    <property type="entry name" value="Amidase signature (AS) domain"/>
    <property type="match status" value="1"/>
</dbReference>
<dbReference type="FunCoup" id="A0A0C3DEF8">
    <property type="interactions" value="55"/>
</dbReference>
<dbReference type="Pfam" id="PF01425">
    <property type="entry name" value="Amidase"/>
    <property type="match status" value="1"/>
</dbReference>
<evidence type="ECO:0000313" key="7">
    <source>
        <dbReference type="EMBL" id="KIN00363.1"/>
    </source>
</evidence>
<comment type="similarity">
    <text evidence="2">Belongs to the amidase family.</text>
</comment>
<reference evidence="8" key="2">
    <citation type="submission" date="2015-01" db="EMBL/GenBank/DDBJ databases">
        <title>Evolutionary Origins and Diversification of the Mycorrhizal Mutualists.</title>
        <authorList>
            <consortium name="DOE Joint Genome Institute"/>
            <consortium name="Mycorrhizal Genomics Consortium"/>
            <person name="Kohler A."/>
            <person name="Kuo A."/>
            <person name="Nagy L.G."/>
            <person name="Floudas D."/>
            <person name="Copeland A."/>
            <person name="Barry K.W."/>
            <person name="Cichocki N."/>
            <person name="Veneault-Fourrey C."/>
            <person name="LaButti K."/>
            <person name="Lindquist E.A."/>
            <person name="Lipzen A."/>
            <person name="Lundell T."/>
            <person name="Morin E."/>
            <person name="Murat C."/>
            <person name="Riley R."/>
            <person name="Ohm R."/>
            <person name="Sun H."/>
            <person name="Tunlid A."/>
            <person name="Henrissat B."/>
            <person name="Grigoriev I.V."/>
            <person name="Hibbett D.S."/>
            <person name="Martin F."/>
        </authorList>
    </citation>
    <scope>NUCLEOTIDE SEQUENCE [LARGE SCALE GENOMIC DNA]</scope>
    <source>
        <strain evidence="8">Zn</strain>
    </source>
</reference>
<dbReference type="PANTHER" id="PTHR46072">
    <property type="entry name" value="AMIDASE-RELATED-RELATED"/>
    <property type="match status" value="1"/>
</dbReference>
<organism evidence="7 8">
    <name type="scientific">Oidiodendron maius (strain Zn)</name>
    <dbReference type="NCBI Taxonomy" id="913774"/>
    <lineage>
        <taxon>Eukaryota</taxon>
        <taxon>Fungi</taxon>
        <taxon>Dikarya</taxon>
        <taxon>Ascomycota</taxon>
        <taxon>Pezizomycotina</taxon>
        <taxon>Leotiomycetes</taxon>
        <taxon>Leotiomycetes incertae sedis</taxon>
        <taxon>Myxotrichaceae</taxon>
        <taxon>Oidiodendron</taxon>
    </lineage>
</organism>
<dbReference type="InterPro" id="IPR023631">
    <property type="entry name" value="Amidase_dom"/>
</dbReference>
<feature type="active site" description="Charge relay system" evidence="5">
    <location>
        <position position="202"/>
    </location>
</feature>
<dbReference type="STRING" id="913774.A0A0C3DEF8"/>
<feature type="active site" description="Charge relay system" evidence="5">
    <location>
        <position position="127"/>
    </location>
</feature>
<dbReference type="OrthoDB" id="6428749at2759"/>
<dbReference type="InParanoid" id="A0A0C3DEF8"/>
<evidence type="ECO:0000256" key="5">
    <source>
        <dbReference type="PIRSR" id="PIRSR001221-1"/>
    </source>
</evidence>
<feature type="active site" description="Acyl-ester intermediate" evidence="5">
    <location>
        <position position="226"/>
    </location>
</feature>
<dbReference type="PIRSF" id="PIRSF001221">
    <property type="entry name" value="Amidase_fungi"/>
    <property type="match status" value="1"/>
</dbReference>
<dbReference type="EMBL" id="KN832877">
    <property type="protein sequence ID" value="KIN00363.1"/>
    <property type="molecule type" value="Genomic_DNA"/>
</dbReference>
<evidence type="ECO:0000313" key="8">
    <source>
        <dbReference type="Proteomes" id="UP000054321"/>
    </source>
</evidence>
<evidence type="ECO:0000256" key="3">
    <source>
        <dbReference type="ARBA" id="ARBA00012922"/>
    </source>
</evidence>
<dbReference type="InterPro" id="IPR020556">
    <property type="entry name" value="Amidase_CS"/>
</dbReference>
<keyword evidence="8" id="KW-1185">Reference proteome</keyword>